<evidence type="ECO:0000313" key="5">
    <source>
        <dbReference type="Proteomes" id="UP001596254"/>
    </source>
</evidence>
<dbReference type="EMBL" id="JBHSSK010000022">
    <property type="protein sequence ID" value="MFC6207378.1"/>
    <property type="molecule type" value="Genomic_DNA"/>
</dbReference>
<reference evidence="5" key="1">
    <citation type="journal article" date="2019" name="Int. J. Syst. Evol. Microbiol.">
        <title>The Global Catalogue of Microorganisms (GCM) 10K type strain sequencing project: providing services to taxonomists for standard genome sequencing and annotation.</title>
        <authorList>
            <consortium name="The Broad Institute Genomics Platform"/>
            <consortium name="The Broad Institute Genome Sequencing Center for Infectious Disease"/>
            <person name="Wu L."/>
            <person name="Ma J."/>
        </authorList>
    </citation>
    <scope>NUCLEOTIDE SEQUENCE [LARGE SCALE GENOMIC DNA]</scope>
    <source>
        <strain evidence="5">CCM 8905</strain>
    </source>
</reference>
<keyword evidence="5" id="KW-1185">Reference proteome</keyword>
<accession>A0ABW1ST27</accession>
<keyword evidence="3" id="KW-0472">Membrane</keyword>
<comment type="caution">
    <text evidence="4">The sequence shown here is derived from an EMBL/GenBank/DDBJ whole genome shotgun (WGS) entry which is preliminary data.</text>
</comment>
<dbReference type="NCBIfam" id="TIGR02532">
    <property type="entry name" value="IV_pilin_GFxxxE"/>
    <property type="match status" value="1"/>
</dbReference>
<feature type="transmembrane region" description="Helical" evidence="3">
    <location>
        <begin position="7"/>
        <end position="28"/>
    </location>
</feature>
<name>A0ABW1ST27_9LACO</name>
<evidence type="ECO:0000256" key="1">
    <source>
        <dbReference type="ARBA" id="ARBA00004241"/>
    </source>
</evidence>
<keyword evidence="3" id="KW-0812">Transmembrane</keyword>
<organism evidence="4 5">
    <name type="scientific">Levilactobacillus tongjiangensis</name>
    <dbReference type="NCBI Taxonomy" id="2486023"/>
    <lineage>
        <taxon>Bacteria</taxon>
        <taxon>Bacillati</taxon>
        <taxon>Bacillota</taxon>
        <taxon>Bacilli</taxon>
        <taxon>Lactobacillales</taxon>
        <taxon>Lactobacillaceae</taxon>
        <taxon>Levilactobacillus</taxon>
    </lineage>
</organism>
<dbReference type="RefSeq" id="WP_225426619.1">
    <property type="nucleotide sequence ID" value="NZ_JBHSSK010000022.1"/>
</dbReference>
<evidence type="ECO:0000256" key="2">
    <source>
        <dbReference type="ARBA" id="ARBA00023287"/>
    </source>
</evidence>
<gene>
    <name evidence="4" type="ORF">ACFP1G_07785</name>
</gene>
<keyword evidence="2" id="KW-0178">Competence</keyword>
<sequence>MVKRRGFTLYEMLLVLAVVTSLTTLVGFQSNRRTNMAAEQAFWPAWQRVWQAGRQQAIQLKQPLRLSVDQKTGTTTLRVIRSGKLLNRLQPPTTLKWRGGESSWQFLPHRGTAPRLVEWYSTTYRCWWYQTIQLGGNLIHVESAQQRRSSGLSPA</sequence>
<proteinExistence type="predicted"/>
<comment type="subcellular location">
    <subcellularLocation>
        <location evidence="1">Cell surface</location>
    </subcellularLocation>
</comment>
<dbReference type="Proteomes" id="UP001596254">
    <property type="component" value="Unassembled WGS sequence"/>
</dbReference>
<evidence type="ECO:0000313" key="4">
    <source>
        <dbReference type="EMBL" id="MFC6207378.1"/>
    </source>
</evidence>
<dbReference type="InterPro" id="IPR012902">
    <property type="entry name" value="N_methyl_site"/>
</dbReference>
<keyword evidence="3" id="KW-1133">Transmembrane helix</keyword>
<evidence type="ECO:0000256" key="3">
    <source>
        <dbReference type="SAM" id="Phobius"/>
    </source>
</evidence>
<protein>
    <submittedName>
        <fullName evidence="4">Tfp pilus assembly protein FimT/FimU</fullName>
    </submittedName>
</protein>